<dbReference type="GO" id="GO:0016020">
    <property type="term" value="C:membrane"/>
    <property type="evidence" value="ECO:0007669"/>
    <property type="project" value="UniProtKB-SubCell"/>
</dbReference>
<gene>
    <name evidence="7" type="ORF">COU03_02170</name>
</gene>
<keyword evidence="2" id="KW-0488">Methylation</keyword>
<dbReference type="NCBIfam" id="TIGR02532">
    <property type="entry name" value="IV_pilin_GFxxxE"/>
    <property type="match status" value="1"/>
</dbReference>
<reference evidence="8" key="1">
    <citation type="submission" date="2017-09" db="EMBL/GenBank/DDBJ databases">
        <title>Depth-based differentiation of microbial function through sediment-hosted aquifers and enrichment of novel symbionts in the deep terrestrial subsurface.</title>
        <authorList>
            <person name="Probst A.J."/>
            <person name="Ladd B."/>
            <person name="Jarett J.K."/>
            <person name="Geller-Mcgrath D.E."/>
            <person name="Sieber C.M.K."/>
            <person name="Emerson J.B."/>
            <person name="Anantharaman K."/>
            <person name="Thomas B.C."/>
            <person name="Malmstrom R."/>
            <person name="Stieglmeier M."/>
            <person name="Klingl A."/>
            <person name="Woyke T."/>
            <person name="Ryan C.M."/>
            <person name="Banfield J.F."/>
        </authorList>
    </citation>
    <scope>NUCLEOTIDE SEQUENCE [LARGE SCALE GENOMIC DNA]</scope>
</reference>
<dbReference type="Pfam" id="PF07963">
    <property type="entry name" value="N_methyl"/>
    <property type="match status" value="1"/>
</dbReference>
<sequence>MRETKKFLTGFTLIELLVVIAIIGVLSSIILTQFPGAMKKANDARVQAAMAQMRALITSYQTASGSYFGVSCAGDMPAGMKNLCNEVKNKDYLKVDMTLQVSDGAVCFYAPLNEKDGASYFCADSAGVAGITTTTPSATCHSSAFTCPTNTAL</sequence>
<dbReference type="PANTHER" id="PTHR30093:SF44">
    <property type="entry name" value="TYPE II SECRETION SYSTEM CORE PROTEIN G"/>
    <property type="match status" value="1"/>
</dbReference>
<dbReference type="EMBL" id="PFAV01000035">
    <property type="protein sequence ID" value="PIR91428.1"/>
    <property type="molecule type" value="Genomic_DNA"/>
</dbReference>
<evidence type="ECO:0000256" key="1">
    <source>
        <dbReference type="ARBA" id="ARBA00004167"/>
    </source>
</evidence>
<dbReference type="AlphaFoldDB" id="A0A2H0UX73"/>
<organism evidence="7 8">
    <name type="scientific">bacterium (Candidatus Gribaldobacteria) CG10_big_fil_rev_8_21_14_0_10_41_12</name>
    <dbReference type="NCBI Taxonomy" id="2014277"/>
    <lineage>
        <taxon>Bacteria</taxon>
        <taxon>Candidatus Gribaldobacteria</taxon>
    </lineage>
</organism>
<evidence type="ECO:0000256" key="6">
    <source>
        <dbReference type="SAM" id="Phobius"/>
    </source>
</evidence>
<dbReference type="PANTHER" id="PTHR30093">
    <property type="entry name" value="GENERAL SECRETION PATHWAY PROTEIN G"/>
    <property type="match status" value="1"/>
</dbReference>
<evidence type="ECO:0000256" key="2">
    <source>
        <dbReference type="ARBA" id="ARBA00022481"/>
    </source>
</evidence>
<keyword evidence="5 6" id="KW-0472">Membrane</keyword>
<accession>A0A2H0UX73</accession>
<evidence type="ECO:0008006" key="9">
    <source>
        <dbReference type="Google" id="ProtNLM"/>
    </source>
</evidence>
<evidence type="ECO:0000256" key="5">
    <source>
        <dbReference type="ARBA" id="ARBA00023136"/>
    </source>
</evidence>
<keyword evidence="3 6" id="KW-0812">Transmembrane</keyword>
<evidence type="ECO:0000256" key="4">
    <source>
        <dbReference type="ARBA" id="ARBA00022989"/>
    </source>
</evidence>
<feature type="transmembrane region" description="Helical" evidence="6">
    <location>
        <begin position="7"/>
        <end position="31"/>
    </location>
</feature>
<dbReference type="SUPFAM" id="SSF54523">
    <property type="entry name" value="Pili subunits"/>
    <property type="match status" value="1"/>
</dbReference>
<dbReference type="PROSITE" id="PS00409">
    <property type="entry name" value="PROKAR_NTER_METHYL"/>
    <property type="match status" value="1"/>
</dbReference>
<dbReference type="Proteomes" id="UP000228906">
    <property type="component" value="Unassembled WGS sequence"/>
</dbReference>
<comment type="subcellular location">
    <subcellularLocation>
        <location evidence="1">Membrane</location>
        <topology evidence="1">Single-pass membrane protein</topology>
    </subcellularLocation>
</comment>
<protein>
    <recommendedName>
        <fullName evidence="9">Type II secretion system protein GspG C-terminal domain-containing protein</fullName>
    </recommendedName>
</protein>
<comment type="caution">
    <text evidence="7">The sequence shown here is derived from an EMBL/GenBank/DDBJ whole genome shotgun (WGS) entry which is preliminary data.</text>
</comment>
<dbReference type="InterPro" id="IPR045584">
    <property type="entry name" value="Pilin-like"/>
</dbReference>
<evidence type="ECO:0000256" key="3">
    <source>
        <dbReference type="ARBA" id="ARBA00022692"/>
    </source>
</evidence>
<evidence type="ECO:0000313" key="7">
    <source>
        <dbReference type="EMBL" id="PIR91428.1"/>
    </source>
</evidence>
<dbReference type="Gene3D" id="3.30.700.10">
    <property type="entry name" value="Glycoprotein, Type 4 Pilin"/>
    <property type="match status" value="1"/>
</dbReference>
<name>A0A2H0UX73_9BACT</name>
<dbReference type="InterPro" id="IPR012902">
    <property type="entry name" value="N_methyl_site"/>
</dbReference>
<keyword evidence="4 6" id="KW-1133">Transmembrane helix</keyword>
<proteinExistence type="predicted"/>
<evidence type="ECO:0000313" key="8">
    <source>
        <dbReference type="Proteomes" id="UP000228906"/>
    </source>
</evidence>